<dbReference type="Pfam" id="PF00412">
    <property type="entry name" value="LIM"/>
    <property type="match status" value="3"/>
</dbReference>
<keyword evidence="7" id="KW-0539">Nucleus</keyword>
<dbReference type="GO" id="GO:0003712">
    <property type="term" value="F:transcription coregulator activity"/>
    <property type="evidence" value="ECO:0007669"/>
    <property type="project" value="TreeGrafter"/>
</dbReference>
<evidence type="ECO:0000313" key="10">
    <source>
        <dbReference type="EMBL" id="KAF0024421.1"/>
    </source>
</evidence>
<dbReference type="InterPro" id="IPR001781">
    <property type="entry name" value="Znf_LIM"/>
</dbReference>
<sequence>MSDRFDCKNCNESLYGRKYIQVEDNPHCIPCYDRLHANTCEGCKEIIGHNAKELFYENGHYHEHCFRCFRCDRSLADEPFTRQEDALVCSDCFCSEFSSKCVACDKTVMPGSRMLEYGGSTWHEDCFMCHGCEKPIGAEAFVPDKNNYYCVPCYEGRVAPQCSHCKTGDSPYCVKCFSSLYAKKCAGCNTAITGFGDGKYVSFEERQWHQPCFKCSRCSVSLVGSGFFPDRDLILCADCNSED</sequence>
<feature type="domain" description="LIM zinc-binding" evidence="9">
    <location>
        <begin position="38"/>
        <end position="98"/>
    </location>
</feature>
<evidence type="ECO:0000256" key="3">
    <source>
        <dbReference type="ARBA" id="ARBA00022737"/>
    </source>
</evidence>
<protein>
    <recommendedName>
        <fullName evidence="9">LIM zinc-binding domain-containing protein</fullName>
    </recommendedName>
</protein>
<dbReference type="GO" id="GO:0030018">
    <property type="term" value="C:Z disc"/>
    <property type="evidence" value="ECO:0007669"/>
    <property type="project" value="TreeGrafter"/>
</dbReference>
<gene>
    <name evidence="10" type="ORF">F2P81_023223</name>
</gene>
<feature type="domain" description="LIM zinc-binding" evidence="9">
    <location>
        <begin position="99"/>
        <end position="160"/>
    </location>
</feature>
<evidence type="ECO:0000256" key="1">
    <source>
        <dbReference type="ARBA" id="ARBA00004123"/>
    </source>
</evidence>
<dbReference type="EMBL" id="VEVO01000021">
    <property type="protein sequence ID" value="KAF0024421.1"/>
    <property type="molecule type" value="Genomic_DNA"/>
</dbReference>
<dbReference type="Pfam" id="PF25076">
    <property type="entry name" value="LIM_FHL2-3_N"/>
    <property type="match status" value="1"/>
</dbReference>
<dbReference type="GO" id="GO:0003779">
    <property type="term" value="F:actin binding"/>
    <property type="evidence" value="ECO:0007669"/>
    <property type="project" value="TreeGrafter"/>
</dbReference>
<dbReference type="CDD" id="cd09427">
    <property type="entry name" value="LIM2_FHL3"/>
    <property type="match status" value="1"/>
</dbReference>
<evidence type="ECO:0000313" key="11">
    <source>
        <dbReference type="Proteomes" id="UP000438429"/>
    </source>
</evidence>
<keyword evidence="6 8" id="KW-0440">LIM domain</keyword>
<dbReference type="FunFam" id="2.10.110.10:FF:000048">
    <property type="entry name" value="Four and a half LIM domains protein 2"/>
    <property type="match status" value="1"/>
</dbReference>
<dbReference type="SMART" id="SM00132">
    <property type="entry name" value="LIM"/>
    <property type="match status" value="3"/>
</dbReference>
<reference evidence="10 11" key="1">
    <citation type="submission" date="2019-06" db="EMBL/GenBank/DDBJ databases">
        <title>Draft genomes of female and male turbot (Scophthalmus maximus).</title>
        <authorList>
            <person name="Xu H."/>
            <person name="Xu X.-W."/>
            <person name="Shao C."/>
            <person name="Chen S."/>
        </authorList>
    </citation>
    <scope>NUCLEOTIDE SEQUENCE [LARGE SCALE GENOMIC DNA]</scope>
    <source>
        <strain evidence="10">Ysfricsl-2016a</strain>
        <tissue evidence="10">Blood</tissue>
    </source>
</reference>
<dbReference type="CDD" id="cd09434">
    <property type="entry name" value="LIM4_FHL3"/>
    <property type="match status" value="1"/>
</dbReference>
<evidence type="ECO:0000256" key="6">
    <source>
        <dbReference type="ARBA" id="ARBA00023038"/>
    </source>
</evidence>
<evidence type="ECO:0000256" key="2">
    <source>
        <dbReference type="ARBA" id="ARBA00022723"/>
    </source>
</evidence>
<keyword evidence="5 8" id="KW-0862">Zinc</keyword>
<keyword evidence="4" id="KW-0863">Zinc-finger</keyword>
<evidence type="ECO:0000256" key="4">
    <source>
        <dbReference type="ARBA" id="ARBA00022771"/>
    </source>
</evidence>
<comment type="caution">
    <text evidence="10">The sequence shown here is derived from an EMBL/GenBank/DDBJ whole genome shotgun (WGS) entry which is preliminary data.</text>
</comment>
<organism evidence="10 11">
    <name type="scientific">Scophthalmus maximus</name>
    <name type="common">Turbot</name>
    <name type="synonym">Psetta maxima</name>
    <dbReference type="NCBI Taxonomy" id="52904"/>
    <lineage>
        <taxon>Eukaryota</taxon>
        <taxon>Metazoa</taxon>
        <taxon>Chordata</taxon>
        <taxon>Craniata</taxon>
        <taxon>Vertebrata</taxon>
        <taxon>Euteleostomi</taxon>
        <taxon>Actinopterygii</taxon>
        <taxon>Neopterygii</taxon>
        <taxon>Teleostei</taxon>
        <taxon>Neoteleostei</taxon>
        <taxon>Acanthomorphata</taxon>
        <taxon>Carangaria</taxon>
        <taxon>Pleuronectiformes</taxon>
        <taxon>Pleuronectoidei</taxon>
        <taxon>Scophthalmidae</taxon>
        <taxon>Scophthalmus</taxon>
    </lineage>
</organism>
<dbReference type="GO" id="GO:0005634">
    <property type="term" value="C:nucleus"/>
    <property type="evidence" value="ECO:0007669"/>
    <property type="project" value="UniProtKB-SubCell"/>
</dbReference>
<dbReference type="PROSITE" id="PS50023">
    <property type="entry name" value="LIM_DOMAIN_2"/>
    <property type="match status" value="3"/>
</dbReference>
<dbReference type="PANTHER" id="PTHR24205">
    <property type="entry name" value="FOUR AND A HALF LIM DOMAINS PROTEIN"/>
    <property type="match status" value="1"/>
</dbReference>
<dbReference type="InterPro" id="IPR056807">
    <property type="entry name" value="LIM_FHL1/2/3/5_N"/>
</dbReference>
<feature type="domain" description="LIM zinc-binding" evidence="9">
    <location>
        <begin position="183"/>
        <end position="243"/>
    </location>
</feature>
<evidence type="ECO:0000259" key="9">
    <source>
        <dbReference type="PROSITE" id="PS50023"/>
    </source>
</evidence>
<keyword evidence="3" id="KW-0677">Repeat</keyword>
<evidence type="ECO:0000256" key="5">
    <source>
        <dbReference type="ARBA" id="ARBA00022833"/>
    </source>
</evidence>
<dbReference type="GO" id="GO:0001725">
    <property type="term" value="C:stress fiber"/>
    <property type="evidence" value="ECO:0007669"/>
    <property type="project" value="TreeGrafter"/>
</dbReference>
<name>A0A6A4RZL8_SCOMX</name>
<evidence type="ECO:0000256" key="7">
    <source>
        <dbReference type="ARBA" id="ARBA00023242"/>
    </source>
</evidence>
<keyword evidence="2 8" id="KW-0479">Metal-binding</keyword>
<dbReference type="GO" id="GO:0008270">
    <property type="term" value="F:zinc ion binding"/>
    <property type="evidence" value="ECO:0007669"/>
    <property type="project" value="UniProtKB-KW"/>
</dbReference>
<proteinExistence type="predicted"/>
<dbReference type="PROSITE" id="PS00478">
    <property type="entry name" value="LIM_DOMAIN_1"/>
    <property type="match status" value="2"/>
</dbReference>
<dbReference type="PANTHER" id="PTHR24205:SF5">
    <property type="entry name" value="FOUR AND A HALF LIM DOMAINS PROTEIN 3"/>
    <property type="match status" value="1"/>
</dbReference>
<dbReference type="SUPFAM" id="SSF57716">
    <property type="entry name" value="Glucocorticoid receptor-like (DNA-binding domain)"/>
    <property type="match status" value="5"/>
</dbReference>
<evidence type="ECO:0000256" key="8">
    <source>
        <dbReference type="PROSITE-ProRule" id="PRU00125"/>
    </source>
</evidence>
<dbReference type="Proteomes" id="UP000438429">
    <property type="component" value="Unassembled WGS sequence"/>
</dbReference>
<dbReference type="AlphaFoldDB" id="A0A6A4RZL8"/>
<dbReference type="FunFam" id="2.10.110.10:FF:000030">
    <property type="entry name" value="Four and a half LIM domains protein 2"/>
    <property type="match status" value="1"/>
</dbReference>
<accession>A0A6A4RZL8</accession>
<comment type="subcellular location">
    <subcellularLocation>
        <location evidence="1">Nucleus</location>
    </subcellularLocation>
</comment>
<dbReference type="Gene3D" id="2.10.110.10">
    <property type="entry name" value="Cysteine Rich Protein"/>
    <property type="match status" value="3"/>
</dbReference>
<dbReference type="GO" id="GO:0030036">
    <property type="term" value="P:actin cytoskeleton organization"/>
    <property type="evidence" value="ECO:0007669"/>
    <property type="project" value="TreeGrafter"/>
</dbReference>